<name>A0A656JI47_PSESF</name>
<feature type="compositionally biased region" description="Low complexity" evidence="4">
    <location>
        <begin position="1"/>
        <end position="10"/>
    </location>
</feature>
<evidence type="ECO:0000313" key="7">
    <source>
        <dbReference type="Proteomes" id="UP000018849"/>
    </source>
</evidence>
<reference evidence="6 7" key="1">
    <citation type="journal article" date="2013" name="PLoS Pathog.">
        <title>Genomic analysis of the Kiwifruit pathogen Pseudomonas syringae pv. actinidiae provides insight into the origins of an emergent plant disease.</title>
        <authorList>
            <person name="McCann H.C."/>
            <person name="Rikkerink E.H."/>
            <person name="Bertels F."/>
            <person name="Fiers M."/>
            <person name="Lu A."/>
            <person name="Rees-George J."/>
            <person name="Andersen M.T."/>
            <person name="Gleave A.P."/>
            <person name="Haubold B."/>
            <person name="Wohlers M.W."/>
            <person name="Guttman D.S."/>
            <person name="Wang P.W."/>
            <person name="Straub C."/>
            <person name="Vanneste J.L."/>
            <person name="Rainey P.B."/>
            <person name="Templeton M.D."/>
        </authorList>
    </citation>
    <scope>NUCLEOTIDE SEQUENCE [LARGE SCALE GENOMIC DNA]</scope>
    <source>
        <strain evidence="6 7">ICMP 19096</strain>
    </source>
</reference>
<feature type="domain" description="Cellulose synthase operon C C-terminal" evidence="5">
    <location>
        <begin position="211"/>
        <end position="303"/>
    </location>
</feature>
<dbReference type="GO" id="GO:0030244">
    <property type="term" value="P:cellulose biosynthetic process"/>
    <property type="evidence" value="ECO:0007669"/>
    <property type="project" value="InterPro"/>
</dbReference>
<dbReference type="AlphaFoldDB" id="A0A656JI47"/>
<comment type="caution">
    <text evidence="6">The sequence shown here is derived from an EMBL/GenBank/DDBJ whole genome shotgun (WGS) entry which is preliminary data.</text>
</comment>
<feature type="non-terminal residue" evidence="6">
    <location>
        <position position="1"/>
    </location>
</feature>
<feature type="region of interest" description="Disordered" evidence="4">
    <location>
        <begin position="1"/>
        <end position="36"/>
    </location>
</feature>
<evidence type="ECO:0000256" key="4">
    <source>
        <dbReference type="SAM" id="MobiDB-lite"/>
    </source>
</evidence>
<keyword evidence="2" id="KW-0677">Repeat</keyword>
<feature type="domain" description="Cellulose synthase operon C C-terminal" evidence="5">
    <location>
        <begin position="102"/>
        <end position="202"/>
    </location>
</feature>
<keyword evidence="1" id="KW-0732">Signal</keyword>
<keyword evidence="3" id="KW-0802">TPR repeat</keyword>
<organism evidence="6 7">
    <name type="scientific">Pseudomonas syringae pv. actinidiae ICMP 19096</name>
    <dbReference type="NCBI Taxonomy" id="1194405"/>
    <lineage>
        <taxon>Bacteria</taxon>
        <taxon>Pseudomonadati</taxon>
        <taxon>Pseudomonadota</taxon>
        <taxon>Gammaproteobacteria</taxon>
        <taxon>Pseudomonadales</taxon>
        <taxon>Pseudomonadaceae</taxon>
        <taxon>Pseudomonas</taxon>
        <taxon>Pseudomonas syringae</taxon>
    </lineage>
</organism>
<dbReference type="InterPro" id="IPR008410">
    <property type="entry name" value="BCSC_C"/>
</dbReference>
<dbReference type="EMBL" id="AOKF01004120">
    <property type="protein sequence ID" value="EPN26517.1"/>
    <property type="molecule type" value="Genomic_DNA"/>
</dbReference>
<evidence type="ECO:0000256" key="1">
    <source>
        <dbReference type="ARBA" id="ARBA00022729"/>
    </source>
</evidence>
<protein>
    <submittedName>
        <fullName evidence="6">Cellulose synthase operon protein C</fullName>
    </submittedName>
</protein>
<dbReference type="Proteomes" id="UP000018849">
    <property type="component" value="Unassembled WGS sequence"/>
</dbReference>
<accession>A0A656JI47</accession>
<gene>
    <name evidence="6" type="ORF">A245_48100</name>
</gene>
<evidence type="ECO:0000313" key="6">
    <source>
        <dbReference type="EMBL" id="EPN26517.1"/>
    </source>
</evidence>
<dbReference type="Pfam" id="PF05420">
    <property type="entry name" value="BCSC_C"/>
    <property type="match status" value="2"/>
</dbReference>
<feature type="non-terminal residue" evidence="6">
    <location>
        <position position="303"/>
    </location>
</feature>
<proteinExistence type="predicted"/>
<dbReference type="GO" id="GO:0019867">
    <property type="term" value="C:outer membrane"/>
    <property type="evidence" value="ECO:0007669"/>
    <property type="project" value="InterPro"/>
</dbReference>
<evidence type="ECO:0000256" key="3">
    <source>
        <dbReference type="ARBA" id="ARBA00022803"/>
    </source>
</evidence>
<sequence length="303" mass="31322">AAASAIPAPAQVSLSGGRALETNNAPDAPAPRDTAYPGQIAAQQPLSAARAQSVRGNPFMAATDRDQASSAQQALNRILEQRSGFVSQGLTVRSNNSESGLSKLTVVETPLEINVPAGDNRVAVRVTPVSLNAGSVKSDAGARFGGGTSGAAGSQSDKGVGLAVAFERPEEGLKADIGTTPMGFKYTTVAGGASVDRPLGDNPDLRYGLNVSANGGRGQISYDDQTIGGYGYGSWHKLVGNNVKSNTRGEVGGGVYWYLRNAEDSKLTAGLSLMGMSYDNDQSYFTYGHGGYFSPQSFYAIGV</sequence>
<evidence type="ECO:0000259" key="5">
    <source>
        <dbReference type="Pfam" id="PF05420"/>
    </source>
</evidence>
<evidence type="ECO:0000256" key="2">
    <source>
        <dbReference type="ARBA" id="ARBA00022737"/>
    </source>
</evidence>